<name>A0ABM9W7B4_9FIRM</name>
<keyword evidence="9 10" id="KW-0472">Membrane</keyword>
<evidence type="ECO:0000256" key="6">
    <source>
        <dbReference type="ARBA" id="ARBA00022692"/>
    </source>
</evidence>
<reference evidence="12 13" key="1">
    <citation type="submission" date="2016-01" db="EMBL/GenBank/DDBJ databases">
        <authorList>
            <person name="Brown R."/>
        </authorList>
    </citation>
    <scope>NUCLEOTIDE SEQUENCE [LARGE SCALE GENOMIC DNA]</scope>
    <source>
        <strain evidence="12">Sporomusa sphaeroides DSM 2875</strain>
    </source>
</reference>
<organism evidence="12 13">
    <name type="scientific">Sporomusa sphaeroides DSM 2875</name>
    <dbReference type="NCBI Taxonomy" id="1337886"/>
    <lineage>
        <taxon>Bacteria</taxon>
        <taxon>Bacillati</taxon>
        <taxon>Bacillota</taxon>
        <taxon>Negativicutes</taxon>
        <taxon>Selenomonadales</taxon>
        <taxon>Sporomusaceae</taxon>
        <taxon>Sporomusa</taxon>
    </lineage>
</organism>
<dbReference type="Gene3D" id="3.30.1150.10">
    <property type="match status" value="1"/>
</dbReference>
<keyword evidence="8 10" id="KW-1133">Transmembrane helix</keyword>
<evidence type="ECO:0000256" key="8">
    <source>
        <dbReference type="ARBA" id="ARBA00022989"/>
    </source>
</evidence>
<dbReference type="RefSeq" id="WP_075757858.1">
    <property type="nucleotide sequence ID" value="NZ_CP146991.1"/>
</dbReference>
<protein>
    <submittedName>
        <fullName evidence="12">Transport protein TonB</fullName>
    </submittedName>
</protein>
<dbReference type="SUPFAM" id="SSF74653">
    <property type="entry name" value="TolA/TonB C-terminal domain"/>
    <property type="match status" value="1"/>
</dbReference>
<dbReference type="PANTHER" id="PTHR33446">
    <property type="entry name" value="PROTEIN TONB-RELATED"/>
    <property type="match status" value="1"/>
</dbReference>
<dbReference type="NCBIfam" id="TIGR01352">
    <property type="entry name" value="tonB_Cterm"/>
    <property type="match status" value="1"/>
</dbReference>
<keyword evidence="7" id="KW-0653">Protein transport</keyword>
<comment type="subcellular location">
    <subcellularLocation>
        <location evidence="1">Cell inner membrane</location>
        <topology evidence="1">Single-pass membrane protein</topology>
        <orientation evidence="1">Periplasmic side</orientation>
    </subcellularLocation>
</comment>
<feature type="domain" description="TonB C-terminal" evidence="11">
    <location>
        <begin position="138"/>
        <end position="230"/>
    </location>
</feature>
<keyword evidence="5" id="KW-0997">Cell inner membrane</keyword>
<dbReference type="InterPro" id="IPR051045">
    <property type="entry name" value="TonB-dependent_transducer"/>
</dbReference>
<proteinExistence type="inferred from homology"/>
<feature type="transmembrane region" description="Helical" evidence="10">
    <location>
        <begin position="6"/>
        <end position="28"/>
    </location>
</feature>
<evidence type="ECO:0000313" key="12">
    <source>
        <dbReference type="EMBL" id="CVK21046.1"/>
    </source>
</evidence>
<evidence type="ECO:0000256" key="2">
    <source>
        <dbReference type="ARBA" id="ARBA00006555"/>
    </source>
</evidence>
<keyword evidence="4" id="KW-1003">Cell membrane</keyword>
<keyword evidence="3" id="KW-0813">Transport</keyword>
<evidence type="ECO:0000259" key="11">
    <source>
        <dbReference type="PROSITE" id="PS52015"/>
    </source>
</evidence>
<evidence type="ECO:0000256" key="10">
    <source>
        <dbReference type="SAM" id="Phobius"/>
    </source>
</evidence>
<evidence type="ECO:0000256" key="7">
    <source>
        <dbReference type="ARBA" id="ARBA00022927"/>
    </source>
</evidence>
<evidence type="ECO:0000256" key="1">
    <source>
        <dbReference type="ARBA" id="ARBA00004383"/>
    </source>
</evidence>
<accession>A0ABM9W7B4</accession>
<gene>
    <name evidence="12" type="ORF">SSPH_03723</name>
</gene>
<dbReference type="InterPro" id="IPR006260">
    <property type="entry name" value="TonB/TolA_C"/>
</dbReference>
<evidence type="ECO:0000256" key="5">
    <source>
        <dbReference type="ARBA" id="ARBA00022519"/>
    </source>
</evidence>
<sequence>MPEQLYWRRALVVSCFIHCLIFVGAGWLGGSVFSKVAEPEYIEMELISSVTAPEQAAAVPVAMPREPNAAVQPTAPVDVRPVAAAQKPVANVAASEVVTESFSPAAEAAAPAGSGSGEAAPALAGAGAGTGVAAPAPGRISAPQILSKVEPAYPDDARQDGFTGTVGVKIEVLANGRTGEVRLARSSGRGSMDEAALQAVRKWRFVPAKDEGSGQAIRCFTTLTVVFKLR</sequence>
<keyword evidence="6 10" id="KW-0812">Transmembrane</keyword>
<evidence type="ECO:0000256" key="9">
    <source>
        <dbReference type="ARBA" id="ARBA00023136"/>
    </source>
</evidence>
<dbReference type="EMBL" id="FCOW01000027">
    <property type="protein sequence ID" value="CVK21046.1"/>
    <property type="molecule type" value="Genomic_DNA"/>
</dbReference>
<comment type="similarity">
    <text evidence="2">Belongs to the TonB family.</text>
</comment>
<evidence type="ECO:0000256" key="3">
    <source>
        <dbReference type="ARBA" id="ARBA00022448"/>
    </source>
</evidence>
<dbReference type="InterPro" id="IPR037682">
    <property type="entry name" value="TonB_C"/>
</dbReference>
<dbReference type="Pfam" id="PF03544">
    <property type="entry name" value="TonB_C"/>
    <property type="match status" value="1"/>
</dbReference>
<dbReference type="PROSITE" id="PS52015">
    <property type="entry name" value="TONB_CTD"/>
    <property type="match status" value="1"/>
</dbReference>
<dbReference type="Proteomes" id="UP000245702">
    <property type="component" value="Unassembled WGS sequence"/>
</dbReference>
<keyword evidence="13" id="KW-1185">Reference proteome</keyword>
<evidence type="ECO:0000313" key="13">
    <source>
        <dbReference type="Proteomes" id="UP000245702"/>
    </source>
</evidence>
<comment type="caution">
    <text evidence="12">The sequence shown here is derived from an EMBL/GenBank/DDBJ whole genome shotgun (WGS) entry which is preliminary data.</text>
</comment>
<evidence type="ECO:0000256" key="4">
    <source>
        <dbReference type="ARBA" id="ARBA00022475"/>
    </source>
</evidence>